<feature type="transmembrane region" description="Helical" evidence="7">
    <location>
        <begin position="305"/>
        <end position="330"/>
    </location>
</feature>
<evidence type="ECO:0000313" key="11">
    <source>
        <dbReference type="EMBL" id="SGY88710.1"/>
    </source>
</evidence>
<feature type="transmembrane region" description="Helical" evidence="7">
    <location>
        <begin position="277"/>
        <end position="299"/>
    </location>
</feature>
<keyword evidence="5 7" id="KW-1133">Transmembrane helix</keyword>
<dbReference type="InterPro" id="IPR010920">
    <property type="entry name" value="LSM_dom_sf"/>
</dbReference>
<accession>A0A1L0DK42</accession>
<feature type="transmembrane region" description="Helical" evidence="7">
    <location>
        <begin position="532"/>
        <end position="551"/>
    </location>
</feature>
<dbReference type="InterPro" id="IPR045276">
    <property type="entry name" value="YbiO_bact"/>
</dbReference>
<keyword evidence="3" id="KW-1003">Cell membrane</keyword>
<evidence type="ECO:0000313" key="12">
    <source>
        <dbReference type="Proteomes" id="UP000183794"/>
    </source>
</evidence>
<dbReference type="SUPFAM" id="SSF50182">
    <property type="entry name" value="Sm-like ribonucleoproteins"/>
    <property type="match status" value="1"/>
</dbReference>
<proteinExistence type="inferred from homology"/>
<comment type="similarity">
    <text evidence="2">Belongs to the MscS (TC 1.A.23) family.</text>
</comment>
<sequence length="786" mass="89632">MPKRITSSAFSRTLVATIFIYMLLMLSNTSFVYAQGPELSLTKETIDIVNTSPASNKIDYLSADYQSVDNDNGPFVADRKNARKAKNWRVTEASALNENNKEYGYRNDEMARFIFLMDARDRKQKLLASLALWPEHQAQLINNLTNEEGVGRFTSLFTIFVLMLVSGFIVERVVSLKMDSFSESVAKEKNSSFKDNLDYILMRGFFQYVGIAIFALTAALIAVYNYNETDPFRVLSLHGLGLVVKIRALMIILRLVFAPYAKGNRLFKIDCSSATRLYWSILIFMSIYLTITTSWYVLILFSLDTILFALIIPATGMILNILSIAFIWFNRKTIEGMFIDEKETSSAFTRFLRQTWATIFTIWLFVAWVFWAMYEFLGYYEQADNFTPIWWLTFTYPILDRLIFVLLNQLKRITWLQSHSFEMRCDKFIRRVIIAFRIIFIAVIFYHINASFDHNAWEKLANSLGGFIQMFVDIIVVVIIAFAVWEIIQSAIERHLPYDACVNNDSGTSTLEGEGGGTGASRSETLLPLVRSFLLVFLFSCVVLMILSIMGVEIAPLLAGAGIVGIAVGFGAQKLVQDVISGIFFLLDDAFRRGEYIEAASLRGTVERISIRSITLRHHLGAIQTIPFSEIATVSNLSRDWITKKLEFRLDYRTDVEKVRKLIKKVGQKMLLHPEYGQHFLLPLKSQGVTRVEESALIFRMKFTCVPGEQWVIRREAFRLVQESLKANGIEFAHRSVHVLTQHADKESLEDIIEKNDELAETLGAAAALSVSTEVKKNDKIDSDYN</sequence>
<gene>
    <name evidence="11" type="ORF">NVI5450_0902</name>
</gene>
<name>A0A1L0DK42_9GAMM</name>
<evidence type="ECO:0000256" key="2">
    <source>
        <dbReference type="ARBA" id="ARBA00008017"/>
    </source>
</evidence>
<reference evidence="11 12" key="1">
    <citation type="submission" date="2016-11" db="EMBL/GenBank/DDBJ databases">
        <authorList>
            <person name="Jaros S."/>
            <person name="Januszkiewicz K."/>
            <person name="Wedrychowicz H."/>
        </authorList>
    </citation>
    <scope>NUCLEOTIDE SEQUENCE [LARGE SCALE GENOMIC DNA]</scope>
    <source>
        <strain evidence="11">NVI 5450</strain>
    </source>
</reference>
<dbReference type="SUPFAM" id="SSF82861">
    <property type="entry name" value="Mechanosensitive channel protein MscS (YggB), transmembrane region"/>
    <property type="match status" value="1"/>
</dbReference>
<dbReference type="Pfam" id="PF21082">
    <property type="entry name" value="MS_channel_3rd"/>
    <property type="match status" value="1"/>
</dbReference>
<dbReference type="InterPro" id="IPR011066">
    <property type="entry name" value="MscS_channel_C_sf"/>
</dbReference>
<dbReference type="Proteomes" id="UP000183794">
    <property type="component" value="Unassembled WGS sequence"/>
</dbReference>
<dbReference type="GO" id="GO:0005886">
    <property type="term" value="C:plasma membrane"/>
    <property type="evidence" value="ECO:0007669"/>
    <property type="project" value="UniProtKB-SubCell"/>
</dbReference>
<comment type="subcellular location">
    <subcellularLocation>
        <location evidence="1">Cell membrane</location>
        <topology evidence="1">Multi-pass membrane protein</topology>
    </subcellularLocation>
</comment>
<dbReference type="Gene3D" id="3.30.70.100">
    <property type="match status" value="1"/>
</dbReference>
<evidence type="ECO:0000256" key="3">
    <source>
        <dbReference type="ARBA" id="ARBA00022475"/>
    </source>
</evidence>
<evidence type="ECO:0000256" key="5">
    <source>
        <dbReference type="ARBA" id="ARBA00022989"/>
    </source>
</evidence>
<dbReference type="SUPFAM" id="SSF82689">
    <property type="entry name" value="Mechanosensitive channel protein MscS (YggB), C-terminal domain"/>
    <property type="match status" value="1"/>
</dbReference>
<feature type="transmembrane region" description="Helical" evidence="7">
    <location>
        <begin position="468"/>
        <end position="488"/>
    </location>
</feature>
<dbReference type="Pfam" id="PF21088">
    <property type="entry name" value="MS_channel_1st"/>
    <property type="match status" value="1"/>
</dbReference>
<evidence type="ECO:0000256" key="7">
    <source>
        <dbReference type="SAM" id="Phobius"/>
    </source>
</evidence>
<dbReference type="PANTHER" id="PTHR30460">
    <property type="entry name" value="MODERATE CONDUCTANCE MECHANOSENSITIVE CHANNEL YBIO"/>
    <property type="match status" value="1"/>
</dbReference>
<dbReference type="PANTHER" id="PTHR30460:SF0">
    <property type="entry name" value="MODERATE CONDUCTANCE MECHANOSENSITIVE CHANNEL YBIO"/>
    <property type="match status" value="1"/>
</dbReference>
<feature type="domain" description="Mechanosensitive ion channel transmembrane helices 2/3" evidence="10">
    <location>
        <begin position="534"/>
        <end position="573"/>
    </location>
</feature>
<dbReference type="InterPro" id="IPR023408">
    <property type="entry name" value="MscS_beta-dom_sf"/>
</dbReference>
<dbReference type="Pfam" id="PF00924">
    <property type="entry name" value="MS_channel_2nd"/>
    <property type="match status" value="1"/>
</dbReference>
<evidence type="ECO:0000256" key="1">
    <source>
        <dbReference type="ARBA" id="ARBA00004651"/>
    </source>
</evidence>
<feature type="transmembrane region" description="Helical" evidence="7">
    <location>
        <begin position="205"/>
        <end position="224"/>
    </location>
</feature>
<dbReference type="InterPro" id="IPR011014">
    <property type="entry name" value="MscS_channel_TM-2"/>
</dbReference>
<keyword evidence="4 7" id="KW-0812">Transmembrane</keyword>
<organism evidence="11 12">
    <name type="scientific">Moritella viscosa</name>
    <dbReference type="NCBI Taxonomy" id="80854"/>
    <lineage>
        <taxon>Bacteria</taxon>
        <taxon>Pseudomonadati</taxon>
        <taxon>Pseudomonadota</taxon>
        <taxon>Gammaproteobacteria</taxon>
        <taxon>Alteromonadales</taxon>
        <taxon>Moritellaceae</taxon>
        <taxon>Moritella</taxon>
    </lineage>
</organism>
<feature type="transmembrane region" description="Helical" evidence="7">
    <location>
        <begin position="236"/>
        <end position="257"/>
    </location>
</feature>
<dbReference type="InterPro" id="IPR006685">
    <property type="entry name" value="MscS_channel_2nd"/>
</dbReference>
<feature type="domain" description="Mechanosensitive ion channel MscS" evidence="8">
    <location>
        <begin position="575"/>
        <end position="639"/>
    </location>
</feature>
<dbReference type="EMBL" id="FPLD01000033">
    <property type="protein sequence ID" value="SGY88710.1"/>
    <property type="molecule type" value="Genomic_DNA"/>
</dbReference>
<feature type="transmembrane region" description="Helical" evidence="7">
    <location>
        <begin position="428"/>
        <end position="448"/>
    </location>
</feature>
<dbReference type="OrthoDB" id="6500477at2"/>
<evidence type="ECO:0000259" key="8">
    <source>
        <dbReference type="Pfam" id="PF00924"/>
    </source>
</evidence>
<evidence type="ECO:0000259" key="9">
    <source>
        <dbReference type="Pfam" id="PF21082"/>
    </source>
</evidence>
<evidence type="ECO:0000256" key="6">
    <source>
        <dbReference type="ARBA" id="ARBA00023136"/>
    </source>
</evidence>
<evidence type="ECO:0000259" key="10">
    <source>
        <dbReference type="Pfam" id="PF21088"/>
    </source>
</evidence>
<feature type="domain" description="Mechanosensitive ion channel MscS C-terminal" evidence="9">
    <location>
        <begin position="646"/>
        <end position="732"/>
    </location>
</feature>
<feature type="transmembrane region" description="Helical" evidence="7">
    <location>
        <begin position="150"/>
        <end position="170"/>
    </location>
</feature>
<feature type="transmembrane region" description="Helical" evidence="7">
    <location>
        <begin position="351"/>
        <end position="374"/>
    </location>
</feature>
<dbReference type="Gene3D" id="1.10.287.1260">
    <property type="match status" value="1"/>
</dbReference>
<dbReference type="InterPro" id="IPR049278">
    <property type="entry name" value="MS_channel_C"/>
</dbReference>
<protein>
    <submittedName>
        <fullName evidence="11">Mechanosensitive ion channel family protein</fullName>
    </submittedName>
</protein>
<dbReference type="GO" id="GO:0008381">
    <property type="term" value="F:mechanosensitive monoatomic ion channel activity"/>
    <property type="evidence" value="ECO:0007669"/>
    <property type="project" value="InterPro"/>
</dbReference>
<dbReference type="RefSeq" id="WP_075518014.1">
    <property type="nucleotide sequence ID" value="NZ_FPLD01000033.1"/>
</dbReference>
<feature type="transmembrane region" description="Helical" evidence="7">
    <location>
        <begin position="389"/>
        <end position="407"/>
    </location>
</feature>
<dbReference type="Gene3D" id="2.30.30.60">
    <property type="match status" value="1"/>
</dbReference>
<evidence type="ECO:0000256" key="4">
    <source>
        <dbReference type="ARBA" id="ARBA00022692"/>
    </source>
</evidence>
<dbReference type="AlphaFoldDB" id="A0A1L0DK42"/>
<dbReference type="InterPro" id="IPR049142">
    <property type="entry name" value="MS_channel_1st"/>
</dbReference>
<keyword evidence="6 7" id="KW-0472">Membrane</keyword>